<accession>A0A917AXD1</accession>
<evidence type="ECO:0000256" key="1">
    <source>
        <dbReference type="SAM" id="Phobius"/>
    </source>
</evidence>
<keyword evidence="1" id="KW-0812">Transmembrane</keyword>
<gene>
    <name evidence="2" type="ORF">GCM10010954_01560</name>
</gene>
<name>A0A917AXD1_HALAA</name>
<dbReference type="SUPFAM" id="SSF110997">
    <property type="entry name" value="Sporulation related repeat"/>
    <property type="match status" value="1"/>
</dbReference>
<dbReference type="RefSeq" id="WP_188375560.1">
    <property type="nucleotide sequence ID" value="NZ_BMEL01000001.1"/>
</dbReference>
<evidence type="ECO:0000313" key="2">
    <source>
        <dbReference type="EMBL" id="GGF06794.1"/>
    </source>
</evidence>
<keyword evidence="3" id="KW-1185">Reference proteome</keyword>
<keyword evidence="1" id="KW-0472">Membrane</keyword>
<protein>
    <recommendedName>
        <fullName evidence="4">Stage II sporulation protein B</fullName>
    </recommendedName>
</protein>
<keyword evidence="1" id="KW-1133">Transmembrane helix</keyword>
<evidence type="ECO:0008006" key="4">
    <source>
        <dbReference type="Google" id="ProtNLM"/>
    </source>
</evidence>
<reference evidence="2" key="1">
    <citation type="journal article" date="2014" name="Int. J. Syst. Evol. Microbiol.">
        <title>Complete genome sequence of Corynebacterium casei LMG S-19264T (=DSM 44701T), isolated from a smear-ripened cheese.</title>
        <authorList>
            <consortium name="US DOE Joint Genome Institute (JGI-PGF)"/>
            <person name="Walter F."/>
            <person name="Albersmeier A."/>
            <person name="Kalinowski J."/>
            <person name="Ruckert C."/>
        </authorList>
    </citation>
    <scope>NUCLEOTIDE SEQUENCE</scope>
    <source>
        <strain evidence="2">CGMCC 1.12153</strain>
    </source>
</reference>
<dbReference type="EMBL" id="BMEL01000001">
    <property type="protein sequence ID" value="GGF06794.1"/>
    <property type="molecule type" value="Genomic_DNA"/>
</dbReference>
<proteinExistence type="predicted"/>
<dbReference type="InterPro" id="IPR036680">
    <property type="entry name" value="SPOR-like_sf"/>
</dbReference>
<dbReference type="AlphaFoldDB" id="A0A917AXD1"/>
<sequence length="277" mass="30806">MAEKNNKIIISYNKDKETQQEIVQAKKEQAAADVKELQQSDELGSYSKVYKIPSFRKRLSPYSLKHVSLSVMTAIIVSFALGFILLKLFVSVTDETSPPVESVSGGQVQSTSAETVQVDLPSLKSEVVQSGVFTNEETAEEWQGKLEEQSVPSMIWKKDEQYFLLSGSEDAETNIAQVADELAELDIPTYLKSWEVAGGQLEIPESLLSTIENLLSHIQNHTLHTVPIEEREQLLSAWEDSGAGNEQFEKALQAWVSETDNGVSWLNIAQSLESLKN</sequence>
<organism evidence="2 3">
    <name type="scientific">Halobacillus andaensis</name>
    <dbReference type="NCBI Taxonomy" id="1176239"/>
    <lineage>
        <taxon>Bacteria</taxon>
        <taxon>Bacillati</taxon>
        <taxon>Bacillota</taxon>
        <taxon>Bacilli</taxon>
        <taxon>Bacillales</taxon>
        <taxon>Bacillaceae</taxon>
        <taxon>Halobacillus</taxon>
    </lineage>
</organism>
<dbReference type="Proteomes" id="UP000660110">
    <property type="component" value="Unassembled WGS sequence"/>
</dbReference>
<dbReference type="GO" id="GO:0042834">
    <property type="term" value="F:peptidoglycan binding"/>
    <property type="evidence" value="ECO:0007669"/>
    <property type="project" value="InterPro"/>
</dbReference>
<reference evidence="2" key="2">
    <citation type="submission" date="2020-09" db="EMBL/GenBank/DDBJ databases">
        <authorList>
            <person name="Sun Q."/>
            <person name="Zhou Y."/>
        </authorList>
    </citation>
    <scope>NUCLEOTIDE SEQUENCE</scope>
    <source>
        <strain evidence="2">CGMCC 1.12153</strain>
    </source>
</reference>
<comment type="caution">
    <text evidence="2">The sequence shown here is derived from an EMBL/GenBank/DDBJ whole genome shotgun (WGS) entry which is preliminary data.</text>
</comment>
<feature type="transmembrane region" description="Helical" evidence="1">
    <location>
        <begin position="67"/>
        <end position="90"/>
    </location>
</feature>
<evidence type="ECO:0000313" key="3">
    <source>
        <dbReference type="Proteomes" id="UP000660110"/>
    </source>
</evidence>